<sequence length="154" mass="17438">MKRPRSLLDTTTTQYSTSTKKYKMSPRDVCVVDELSETELVSATAKLRVFPTRKDSAWMQSGAEDAKELKRGDTTAFIETLAHDDNELYGEDPLDEFLAKFDAPTLKQIHVLVLVPQDDDEQGRARKEARVIQLPTRIAKEDVKLVADLLDIDK</sequence>
<feature type="region of interest" description="Disordered" evidence="1">
    <location>
        <begin position="1"/>
        <end position="21"/>
    </location>
</feature>
<organism evidence="2">
    <name type="scientific">Phytophthora nicotianae</name>
    <name type="common">Potato buckeye rot agent</name>
    <name type="synonym">Phytophthora parasitica</name>
    <dbReference type="NCBI Taxonomy" id="4792"/>
    <lineage>
        <taxon>Eukaryota</taxon>
        <taxon>Sar</taxon>
        <taxon>Stramenopiles</taxon>
        <taxon>Oomycota</taxon>
        <taxon>Peronosporomycetes</taxon>
        <taxon>Peronosporales</taxon>
        <taxon>Peronosporaceae</taxon>
        <taxon>Phytophthora</taxon>
    </lineage>
</organism>
<evidence type="ECO:0000313" key="2">
    <source>
        <dbReference type="EMBL" id="ETK78747.1"/>
    </source>
</evidence>
<dbReference type="AlphaFoldDB" id="W2G6T1"/>
<dbReference type="Proteomes" id="UP000053864">
    <property type="component" value="Unassembled WGS sequence"/>
</dbReference>
<dbReference type="EMBL" id="KI688142">
    <property type="protein sequence ID" value="ETK78747.1"/>
    <property type="molecule type" value="Genomic_DNA"/>
</dbReference>
<name>W2G6T1_PHYNI</name>
<proteinExistence type="predicted"/>
<gene>
    <name evidence="2" type="ORF">L915_15309</name>
    <name evidence="3" type="ORF">L916_15200</name>
</gene>
<evidence type="ECO:0000313" key="3">
    <source>
        <dbReference type="EMBL" id="ETL32182.1"/>
    </source>
</evidence>
<dbReference type="EMBL" id="KI674897">
    <property type="protein sequence ID" value="ETL32182.1"/>
    <property type="molecule type" value="Genomic_DNA"/>
</dbReference>
<protein>
    <submittedName>
        <fullName evidence="2">Uncharacterized protein</fullName>
    </submittedName>
</protein>
<accession>W2G6T1</accession>
<reference evidence="3" key="2">
    <citation type="submission" date="2013-11" db="EMBL/GenBank/DDBJ databases">
        <title>The Genome Sequence of Phytophthora parasitica CJ05E6.</title>
        <authorList>
            <consortium name="The Broad Institute Genomics Platform"/>
            <person name="Russ C."/>
            <person name="Tyler B."/>
            <person name="Panabieres F."/>
            <person name="Shan W."/>
            <person name="Tripathy S."/>
            <person name="Grunwald N."/>
            <person name="Machado M."/>
            <person name="Johnson C.S."/>
            <person name="Arredondo F."/>
            <person name="Hong C."/>
            <person name="Coffey M."/>
            <person name="Young S.K."/>
            <person name="Zeng Q."/>
            <person name="Gargeya S."/>
            <person name="Fitzgerald M."/>
            <person name="Abouelleil A."/>
            <person name="Alvarado L."/>
            <person name="Chapman S.B."/>
            <person name="Gainer-Dewar J."/>
            <person name="Goldberg J."/>
            <person name="Griggs A."/>
            <person name="Gujja S."/>
            <person name="Hansen M."/>
            <person name="Howarth C."/>
            <person name="Imamovic A."/>
            <person name="Ireland A."/>
            <person name="Larimer J."/>
            <person name="McCowan C."/>
            <person name="Murphy C."/>
            <person name="Pearson M."/>
            <person name="Poon T.W."/>
            <person name="Priest M."/>
            <person name="Roberts A."/>
            <person name="Saif S."/>
            <person name="Shea T."/>
            <person name="Sykes S."/>
            <person name="Wortman J."/>
            <person name="Nusbaum C."/>
            <person name="Birren B."/>
        </authorList>
    </citation>
    <scope>NUCLEOTIDE SEQUENCE [LARGE SCALE GENOMIC DNA]</scope>
    <source>
        <strain evidence="3">CJ05E6</strain>
    </source>
</reference>
<dbReference type="Proteomes" id="UP000053236">
    <property type="component" value="Unassembled WGS sequence"/>
</dbReference>
<dbReference type="VEuPathDB" id="FungiDB:PPTG_04792"/>
<evidence type="ECO:0000256" key="1">
    <source>
        <dbReference type="SAM" id="MobiDB-lite"/>
    </source>
</evidence>
<feature type="compositionally biased region" description="Low complexity" evidence="1">
    <location>
        <begin position="10"/>
        <end position="19"/>
    </location>
</feature>
<reference evidence="2" key="1">
    <citation type="submission" date="2013-11" db="EMBL/GenBank/DDBJ databases">
        <title>The Genome Sequence of Phytophthora parasitica CJ02B3.</title>
        <authorList>
            <consortium name="The Broad Institute Genomics Platform"/>
            <person name="Russ C."/>
            <person name="Tyler B."/>
            <person name="Panabieres F."/>
            <person name="Shan W."/>
            <person name="Tripathy S."/>
            <person name="Grunwald N."/>
            <person name="Machado M."/>
            <person name="Johnson C.S."/>
            <person name="Arredondo F."/>
            <person name="Hong C."/>
            <person name="Coffey M."/>
            <person name="Young S.K."/>
            <person name="Zeng Q."/>
            <person name="Gargeya S."/>
            <person name="Fitzgerald M."/>
            <person name="Abouelleil A."/>
            <person name="Alvarado L."/>
            <person name="Chapman S.B."/>
            <person name="Gainer-Dewar J."/>
            <person name="Goldberg J."/>
            <person name="Griggs A."/>
            <person name="Gujja S."/>
            <person name="Hansen M."/>
            <person name="Howarth C."/>
            <person name="Imamovic A."/>
            <person name="Ireland A."/>
            <person name="Larimer J."/>
            <person name="McCowan C."/>
            <person name="Murphy C."/>
            <person name="Pearson M."/>
            <person name="Poon T.W."/>
            <person name="Priest M."/>
            <person name="Roberts A."/>
            <person name="Saif S."/>
            <person name="Shea T."/>
            <person name="Sykes S."/>
            <person name="Wortman J."/>
            <person name="Nusbaum C."/>
            <person name="Birren B."/>
        </authorList>
    </citation>
    <scope>NUCLEOTIDE SEQUENCE [LARGE SCALE GENOMIC DNA]</scope>
    <source>
        <strain evidence="2">CJ02B3</strain>
    </source>
</reference>